<protein>
    <submittedName>
        <fullName evidence="1">DUF4440 domain-containing protein</fullName>
    </submittedName>
</protein>
<proteinExistence type="predicted"/>
<accession>A0A261R8S2</accession>
<dbReference type="Gene3D" id="3.10.450.50">
    <property type="match status" value="1"/>
</dbReference>
<sequence>MAASAPAEARDTVAADREDVRALFLSQVEAENAHDIAKLDSVLADSPDDASSPVSFVARAYEFWGKKAVMKHFEETFKGTWRLDPDMSRARVVPLGADTTQIYVPTKVTLGAPGQAPVTAPYLINEFAVRTAQGWRFTAILPLPTQ</sequence>
<keyword evidence="2" id="KW-1185">Reference proteome</keyword>
<comment type="caution">
    <text evidence="1">The sequence shown here is derived from an EMBL/GenBank/DDBJ whole genome shotgun (WGS) entry which is preliminary data.</text>
</comment>
<dbReference type="OrthoDB" id="6637379at2"/>
<reference evidence="1" key="1">
    <citation type="submission" date="2017-05" db="EMBL/GenBank/DDBJ databases">
        <title>Complete and WGS of Bordetella genogroups.</title>
        <authorList>
            <person name="Spilker T."/>
            <person name="Lipuma J."/>
        </authorList>
    </citation>
    <scope>NUCLEOTIDE SEQUENCE</scope>
    <source>
        <strain evidence="1">AU21707</strain>
    </source>
</reference>
<name>A0A261R8S2_9BORD</name>
<dbReference type="SUPFAM" id="SSF54427">
    <property type="entry name" value="NTF2-like"/>
    <property type="match status" value="1"/>
</dbReference>
<evidence type="ECO:0000313" key="2">
    <source>
        <dbReference type="Proteomes" id="UP000216857"/>
    </source>
</evidence>
<dbReference type="AlphaFoldDB" id="A0A261R8S2"/>
<dbReference type="InterPro" id="IPR032710">
    <property type="entry name" value="NTF2-like_dom_sf"/>
</dbReference>
<evidence type="ECO:0000313" key="1">
    <source>
        <dbReference type="EMBL" id="OZI21395.1"/>
    </source>
</evidence>
<organism evidence="1 2">
    <name type="scientific">Bordetella genomosp. 9</name>
    <dbReference type="NCBI Taxonomy" id="1416803"/>
    <lineage>
        <taxon>Bacteria</taxon>
        <taxon>Pseudomonadati</taxon>
        <taxon>Pseudomonadota</taxon>
        <taxon>Betaproteobacteria</taxon>
        <taxon>Burkholderiales</taxon>
        <taxon>Alcaligenaceae</taxon>
        <taxon>Bordetella</taxon>
    </lineage>
</organism>
<dbReference type="EMBL" id="NEVJ01000003">
    <property type="protein sequence ID" value="OZI21395.1"/>
    <property type="molecule type" value="Genomic_DNA"/>
</dbReference>
<gene>
    <name evidence="1" type="ORF">CAL26_16555</name>
</gene>
<dbReference type="Proteomes" id="UP000216857">
    <property type="component" value="Unassembled WGS sequence"/>
</dbReference>